<dbReference type="GO" id="GO:0003677">
    <property type="term" value="F:DNA binding"/>
    <property type="evidence" value="ECO:0007669"/>
    <property type="project" value="UniProtKB-KW"/>
</dbReference>
<keyword evidence="4" id="KW-0804">Transcription</keyword>
<accession>A0A4R6DNE0</accession>
<dbReference type="EMBL" id="SNVV01000028">
    <property type="protein sequence ID" value="TDN46044.1"/>
    <property type="molecule type" value="Genomic_DNA"/>
</dbReference>
<dbReference type="PROSITE" id="PS50931">
    <property type="entry name" value="HTH_LYSR"/>
    <property type="match status" value="1"/>
</dbReference>
<dbReference type="Pfam" id="PF03466">
    <property type="entry name" value="LysR_substrate"/>
    <property type="match status" value="1"/>
</dbReference>
<organism evidence="6 7">
    <name type="scientific">Azoarcus indigens</name>
    <dbReference type="NCBI Taxonomy" id="29545"/>
    <lineage>
        <taxon>Bacteria</taxon>
        <taxon>Pseudomonadati</taxon>
        <taxon>Pseudomonadota</taxon>
        <taxon>Betaproteobacteria</taxon>
        <taxon>Rhodocyclales</taxon>
        <taxon>Zoogloeaceae</taxon>
        <taxon>Azoarcus</taxon>
    </lineage>
</organism>
<dbReference type="PRINTS" id="PR00039">
    <property type="entry name" value="HTHLYSR"/>
</dbReference>
<dbReference type="InterPro" id="IPR036388">
    <property type="entry name" value="WH-like_DNA-bd_sf"/>
</dbReference>
<keyword evidence="7" id="KW-1185">Reference proteome</keyword>
<dbReference type="SUPFAM" id="SSF46785">
    <property type="entry name" value="Winged helix' DNA-binding domain"/>
    <property type="match status" value="1"/>
</dbReference>
<evidence type="ECO:0000313" key="7">
    <source>
        <dbReference type="Proteomes" id="UP000295129"/>
    </source>
</evidence>
<dbReference type="Proteomes" id="UP000295129">
    <property type="component" value="Unassembled WGS sequence"/>
</dbReference>
<dbReference type="Gene3D" id="1.10.10.10">
    <property type="entry name" value="Winged helix-like DNA-binding domain superfamily/Winged helix DNA-binding domain"/>
    <property type="match status" value="1"/>
</dbReference>
<gene>
    <name evidence="6" type="ORF">C7389_12839</name>
</gene>
<evidence type="ECO:0000256" key="2">
    <source>
        <dbReference type="ARBA" id="ARBA00023015"/>
    </source>
</evidence>
<reference evidence="6 7" key="1">
    <citation type="submission" date="2019-03" db="EMBL/GenBank/DDBJ databases">
        <title>Genomic Encyclopedia of Type Strains, Phase IV (KMG-IV): sequencing the most valuable type-strain genomes for metagenomic binning, comparative biology and taxonomic classification.</title>
        <authorList>
            <person name="Goeker M."/>
        </authorList>
    </citation>
    <scope>NUCLEOTIDE SEQUENCE [LARGE SCALE GENOMIC DNA]</scope>
    <source>
        <strain evidence="6 7">DSM 12121</strain>
    </source>
</reference>
<dbReference type="CDD" id="cd08417">
    <property type="entry name" value="PBP2_Nitroaromatics_like"/>
    <property type="match status" value="1"/>
</dbReference>
<dbReference type="InterPro" id="IPR037402">
    <property type="entry name" value="YidZ_PBP2"/>
</dbReference>
<dbReference type="Pfam" id="PF00126">
    <property type="entry name" value="HTH_1"/>
    <property type="match status" value="1"/>
</dbReference>
<dbReference type="InterPro" id="IPR000847">
    <property type="entry name" value="LysR_HTH_N"/>
</dbReference>
<name>A0A4R6DNE0_9RHOO</name>
<dbReference type="OrthoDB" id="5495633at2"/>
<dbReference type="GO" id="GO:0003700">
    <property type="term" value="F:DNA-binding transcription factor activity"/>
    <property type="evidence" value="ECO:0007669"/>
    <property type="project" value="InterPro"/>
</dbReference>
<comment type="caution">
    <text evidence="6">The sequence shown here is derived from an EMBL/GenBank/DDBJ whole genome shotgun (WGS) entry which is preliminary data.</text>
</comment>
<evidence type="ECO:0000259" key="5">
    <source>
        <dbReference type="PROSITE" id="PS50931"/>
    </source>
</evidence>
<dbReference type="Gene3D" id="3.40.190.10">
    <property type="entry name" value="Periplasmic binding protein-like II"/>
    <property type="match status" value="2"/>
</dbReference>
<sequence length="339" mass="38566">MNSCHCLHCFEDILEAGRVLFKLIYIKIKMTNTHTSQLDLNLLRVFYWIYVERSVGAAGRQLGITQSAVSHSLRKLRETFGDELFVRAGSSMLPTTKAMGIFDPIDEMLRRLEGEVLPSTRFDQAAAQRSFSLAMIDMAEIVFLPPLMRYLKTHAPRCTLQSHRVGNEAMVNALETGTAELALGTVSDIPAYLYRQNLFQHDYRVLAWVQHPRLAKKKSLSWHDYQSEQHVAVLTGTDHYLETMTLLPKGIRRRISTTVGGYLSVPWLLESSDLIATVPTKLAEIVATPGSPLKQFPLPEPAVPYTLHSLWHPRWQNDPAHRWLRGVIFQIMSRYPAVD</sequence>
<protein>
    <submittedName>
        <fullName evidence="6">DNA-binding transcriptional LysR family regulator</fullName>
    </submittedName>
</protein>
<dbReference type="PANTHER" id="PTHR30118:SF15">
    <property type="entry name" value="TRANSCRIPTIONAL REGULATORY PROTEIN"/>
    <property type="match status" value="1"/>
</dbReference>
<dbReference type="AlphaFoldDB" id="A0A4R6DNE0"/>
<evidence type="ECO:0000313" key="6">
    <source>
        <dbReference type="EMBL" id="TDN46044.1"/>
    </source>
</evidence>
<evidence type="ECO:0000256" key="4">
    <source>
        <dbReference type="ARBA" id="ARBA00023163"/>
    </source>
</evidence>
<dbReference type="InterPro" id="IPR005119">
    <property type="entry name" value="LysR_subst-bd"/>
</dbReference>
<evidence type="ECO:0000256" key="1">
    <source>
        <dbReference type="ARBA" id="ARBA00009437"/>
    </source>
</evidence>
<keyword evidence="3 6" id="KW-0238">DNA-binding</keyword>
<evidence type="ECO:0000256" key="3">
    <source>
        <dbReference type="ARBA" id="ARBA00023125"/>
    </source>
</evidence>
<feature type="domain" description="HTH lysR-type" evidence="5">
    <location>
        <begin position="38"/>
        <end position="95"/>
    </location>
</feature>
<dbReference type="InterPro" id="IPR050389">
    <property type="entry name" value="LysR-type_TF"/>
</dbReference>
<proteinExistence type="inferred from homology"/>
<keyword evidence="2" id="KW-0805">Transcription regulation</keyword>
<dbReference type="PANTHER" id="PTHR30118">
    <property type="entry name" value="HTH-TYPE TRANSCRIPTIONAL REGULATOR LEUO-RELATED"/>
    <property type="match status" value="1"/>
</dbReference>
<comment type="similarity">
    <text evidence="1">Belongs to the LysR transcriptional regulatory family.</text>
</comment>
<dbReference type="InterPro" id="IPR036390">
    <property type="entry name" value="WH_DNA-bd_sf"/>
</dbReference>
<dbReference type="SUPFAM" id="SSF53850">
    <property type="entry name" value="Periplasmic binding protein-like II"/>
    <property type="match status" value="1"/>
</dbReference>